<dbReference type="InterPro" id="IPR020084">
    <property type="entry name" value="NUDIX_hydrolase_CS"/>
</dbReference>
<dbReference type="Pfam" id="PF00293">
    <property type="entry name" value="NUDIX"/>
    <property type="match status" value="1"/>
</dbReference>
<dbReference type="GO" id="GO:0005737">
    <property type="term" value="C:cytoplasm"/>
    <property type="evidence" value="ECO:0007669"/>
    <property type="project" value="TreeGrafter"/>
</dbReference>
<dbReference type="PROSITE" id="PS51462">
    <property type="entry name" value="NUDIX"/>
    <property type="match status" value="1"/>
</dbReference>
<dbReference type="Gene3D" id="3.90.79.10">
    <property type="entry name" value="Nucleoside Triphosphate Pyrophosphohydrolase"/>
    <property type="match status" value="1"/>
</dbReference>
<keyword evidence="1" id="KW-0378">Hydrolase</keyword>
<sequence length="412" mass="45561">MLAERYDVFLIDLDGVMYVGDELLPGSGEAVEALRRMGKQIYFLTNDPRYLRREFCEKLLRLGVSSQEEEFITPGWTAAHYLAQHSIRRVQVIGSASLRAEFANQGIQTVTTGECQAVVVGYDEHATLTEVEQAVRQIENGAWFIATNSDLSFPGKDGRQLATGAIVQAIQAACRRIPVIIGKPYPPMFQQALYKTGNSSRTVMIGDSPDTDILGAHQCGLDAILVERIACRYPAANDYRLPNARITTLLELFQHSSDFREWRNPGFPWPDTIEPGVTAVILNSQGEVLLVERVDNGLWGLPSGHVEKAETVTQAIVREICEETGLAVAVEKLVGVYSEPATQVFSYPSGKRTHFITLCFRCTITGGHLRADKNEISRAAFFAVDELPANLLPMHPQWLNDALDKAAAAVIR</sequence>
<evidence type="ECO:0000256" key="1">
    <source>
        <dbReference type="ARBA" id="ARBA00022801"/>
    </source>
</evidence>
<dbReference type="Pfam" id="PF13344">
    <property type="entry name" value="Hydrolase_6"/>
    <property type="match status" value="1"/>
</dbReference>
<dbReference type="PROSITE" id="PS00893">
    <property type="entry name" value="NUDIX_BOX"/>
    <property type="match status" value="1"/>
</dbReference>
<proteinExistence type="predicted"/>
<dbReference type="InterPro" id="IPR023214">
    <property type="entry name" value="HAD_sf"/>
</dbReference>
<dbReference type="SUPFAM" id="SSF55811">
    <property type="entry name" value="Nudix"/>
    <property type="match status" value="1"/>
</dbReference>
<organism evidence="3">
    <name type="scientific">uncultured Sporomusa sp</name>
    <dbReference type="NCBI Taxonomy" id="307249"/>
    <lineage>
        <taxon>Bacteria</taxon>
        <taxon>Bacillati</taxon>
        <taxon>Bacillota</taxon>
        <taxon>Negativicutes</taxon>
        <taxon>Selenomonadales</taxon>
        <taxon>Sporomusaceae</taxon>
        <taxon>Sporomusa</taxon>
        <taxon>environmental samples</taxon>
    </lineage>
</organism>
<dbReference type="InterPro" id="IPR006357">
    <property type="entry name" value="HAD-SF_hydro_IIA"/>
</dbReference>
<evidence type="ECO:0000313" key="3">
    <source>
        <dbReference type="EMBL" id="SCM81229.1"/>
    </source>
</evidence>
<accession>A0A212LUZ9</accession>
<dbReference type="PANTHER" id="PTHR19288">
    <property type="entry name" value="4-NITROPHENYLPHOSPHATASE-RELATED"/>
    <property type="match status" value="1"/>
</dbReference>
<protein>
    <submittedName>
        <fullName evidence="3">Uncharacterized 45.4 kDa protein in thiaminase I 5'region</fullName>
    </submittedName>
</protein>
<evidence type="ECO:0000259" key="2">
    <source>
        <dbReference type="PROSITE" id="PS51462"/>
    </source>
</evidence>
<dbReference type="InterPro" id="IPR020476">
    <property type="entry name" value="Nudix_hydrolase"/>
</dbReference>
<dbReference type="PRINTS" id="PR00502">
    <property type="entry name" value="NUDIXFAMILY"/>
</dbReference>
<dbReference type="NCBIfam" id="TIGR01549">
    <property type="entry name" value="HAD-SF-IA-v1"/>
    <property type="match status" value="1"/>
</dbReference>
<name>A0A212LUZ9_9FIRM</name>
<dbReference type="SUPFAM" id="SSF56784">
    <property type="entry name" value="HAD-like"/>
    <property type="match status" value="1"/>
</dbReference>
<dbReference type="PANTHER" id="PTHR19288:SF46">
    <property type="entry name" value="HALOACID DEHALOGENASE-LIKE HYDROLASE DOMAIN-CONTAINING PROTEIN 2"/>
    <property type="match status" value="1"/>
</dbReference>
<dbReference type="AlphaFoldDB" id="A0A212LUZ9"/>
<reference evidence="3" key="1">
    <citation type="submission" date="2016-08" db="EMBL/GenBank/DDBJ databases">
        <authorList>
            <person name="Seilhamer J.J."/>
        </authorList>
    </citation>
    <scope>NUCLEOTIDE SEQUENCE</scope>
    <source>
        <strain evidence="3">86</strain>
    </source>
</reference>
<dbReference type="EMBL" id="FMJE01000003">
    <property type="protein sequence ID" value="SCM81229.1"/>
    <property type="molecule type" value="Genomic_DNA"/>
</dbReference>
<dbReference type="GO" id="GO:0016791">
    <property type="term" value="F:phosphatase activity"/>
    <property type="evidence" value="ECO:0007669"/>
    <property type="project" value="TreeGrafter"/>
</dbReference>
<dbReference type="Gene3D" id="3.40.50.1000">
    <property type="entry name" value="HAD superfamily/HAD-like"/>
    <property type="match status" value="2"/>
</dbReference>
<dbReference type="InterPro" id="IPR006439">
    <property type="entry name" value="HAD-SF_hydro_IA"/>
</dbReference>
<dbReference type="NCBIfam" id="TIGR01460">
    <property type="entry name" value="HAD-SF-IIA"/>
    <property type="match status" value="1"/>
</dbReference>
<gene>
    <name evidence="3" type="ORF">KL86SPO_31408</name>
</gene>
<dbReference type="Pfam" id="PF13242">
    <property type="entry name" value="Hydrolase_like"/>
    <property type="match status" value="1"/>
</dbReference>
<dbReference type="RefSeq" id="WP_288184301.1">
    <property type="nucleotide sequence ID" value="NZ_LT608335.1"/>
</dbReference>
<feature type="domain" description="Nudix hydrolase" evidence="2">
    <location>
        <begin position="272"/>
        <end position="407"/>
    </location>
</feature>
<dbReference type="InterPro" id="IPR036412">
    <property type="entry name" value="HAD-like_sf"/>
</dbReference>
<dbReference type="InterPro" id="IPR000086">
    <property type="entry name" value="NUDIX_hydrolase_dom"/>
</dbReference>
<dbReference type="InterPro" id="IPR015797">
    <property type="entry name" value="NUDIX_hydrolase-like_dom_sf"/>
</dbReference>